<protein>
    <recommendedName>
        <fullName evidence="1">PCAF N-terminal domain-containing protein</fullName>
    </recommendedName>
</protein>
<accession>A0A8R2A8P0</accession>
<dbReference type="Pfam" id="PF06466">
    <property type="entry name" value="PCAF_N"/>
    <property type="match status" value="1"/>
</dbReference>
<dbReference type="Proteomes" id="UP000007819">
    <property type="component" value="Chromosome A2"/>
</dbReference>
<organism evidence="2 3">
    <name type="scientific">Acyrthosiphon pisum</name>
    <name type="common">Pea aphid</name>
    <dbReference type="NCBI Taxonomy" id="7029"/>
    <lineage>
        <taxon>Eukaryota</taxon>
        <taxon>Metazoa</taxon>
        <taxon>Ecdysozoa</taxon>
        <taxon>Arthropoda</taxon>
        <taxon>Hexapoda</taxon>
        <taxon>Insecta</taxon>
        <taxon>Pterygota</taxon>
        <taxon>Neoptera</taxon>
        <taxon>Paraneoptera</taxon>
        <taxon>Hemiptera</taxon>
        <taxon>Sternorrhyncha</taxon>
        <taxon>Aphidomorpha</taxon>
        <taxon>Aphidoidea</taxon>
        <taxon>Aphididae</taxon>
        <taxon>Macrosiphini</taxon>
        <taxon>Acyrthosiphon</taxon>
    </lineage>
</organism>
<dbReference type="AlphaFoldDB" id="A0A8R2A8P0"/>
<dbReference type="InterPro" id="IPR009464">
    <property type="entry name" value="PCAF_N"/>
</dbReference>
<reference evidence="2" key="2">
    <citation type="submission" date="2022-06" db="UniProtKB">
        <authorList>
            <consortium name="EnsemblMetazoa"/>
        </authorList>
    </citation>
    <scope>IDENTIFICATION</scope>
</reference>
<dbReference type="EnsemblMetazoa" id="XM_003244475.4">
    <property type="protein sequence ID" value="XP_003244523.1"/>
    <property type="gene ID" value="LOC100575824"/>
</dbReference>
<dbReference type="RefSeq" id="XP_003244523.1">
    <property type="nucleotide sequence ID" value="XM_003244475.3"/>
</dbReference>
<evidence type="ECO:0000313" key="3">
    <source>
        <dbReference type="Proteomes" id="UP000007819"/>
    </source>
</evidence>
<dbReference type="OrthoDB" id="1937912at2759"/>
<proteinExistence type="predicted"/>
<feature type="domain" description="PCAF N-terminal" evidence="1">
    <location>
        <begin position="63"/>
        <end position="294"/>
    </location>
</feature>
<dbReference type="GO" id="GO:0005634">
    <property type="term" value="C:nucleus"/>
    <property type="evidence" value="ECO:0007669"/>
    <property type="project" value="InterPro"/>
</dbReference>
<reference evidence="3" key="1">
    <citation type="submission" date="2010-06" db="EMBL/GenBank/DDBJ databases">
        <authorList>
            <person name="Jiang H."/>
            <person name="Abraham K."/>
            <person name="Ali S."/>
            <person name="Alsbrooks S.L."/>
            <person name="Anim B.N."/>
            <person name="Anosike U.S."/>
            <person name="Attaway T."/>
            <person name="Bandaranaike D.P."/>
            <person name="Battles P.K."/>
            <person name="Bell S.N."/>
            <person name="Bell A.V."/>
            <person name="Beltran B."/>
            <person name="Bickham C."/>
            <person name="Bustamante Y."/>
            <person name="Caleb T."/>
            <person name="Canada A."/>
            <person name="Cardenas V."/>
            <person name="Carter K."/>
            <person name="Chacko J."/>
            <person name="Chandrabose M.N."/>
            <person name="Chavez D."/>
            <person name="Chavez A."/>
            <person name="Chen L."/>
            <person name="Chu H.-S."/>
            <person name="Claassen K.J."/>
            <person name="Cockrell R."/>
            <person name="Collins M."/>
            <person name="Cooper J.A."/>
            <person name="Cree A."/>
            <person name="Curry S.M."/>
            <person name="Da Y."/>
            <person name="Dao M.D."/>
            <person name="Das B."/>
            <person name="Davila M.-L."/>
            <person name="Davy-Carroll L."/>
            <person name="Denson S."/>
            <person name="Dinh H."/>
            <person name="Ebong V.E."/>
            <person name="Edwards J.R."/>
            <person name="Egan A."/>
            <person name="El-Daye J."/>
            <person name="Escobedo L."/>
            <person name="Fernandez S."/>
            <person name="Fernando P.R."/>
            <person name="Flagg N."/>
            <person name="Forbes L.D."/>
            <person name="Fowler R.G."/>
            <person name="Fu Q."/>
            <person name="Gabisi R.A."/>
            <person name="Ganer J."/>
            <person name="Garbino Pronczuk A."/>
            <person name="Garcia R.M."/>
            <person name="Garner T."/>
            <person name="Garrett T.E."/>
            <person name="Gonzalez D.A."/>
            <person name="Hamid H."/>
            <person name="Hawkins E.S."/>
            <person name="Hirani K."/>
            <person name="Hogues M.E."/>
            <person name="Hollins B."/>
            <person name="Hsiao C.-H."/>
            <person name="Jabil R."/>
            <person name="James M.L."/>
            <person name="Jhangiani S.N."/>
            <person name="Johnson B."/>
            <person name="Johnson Q."/>
            <person name="Joshi V."/>
            <person name="Kalu J.B."/>
            <person name="Kam C."/>
            <person name="Kashfia A."/>
            <person name="Keebler J."/>
            <person name="Kisamo H."/>
            <person name="Kovar C.L."/>
            <person name="Lago L.A."/>
            <person name="Lai C.-Y."/>
            <person name="Laidlaw J."/>
            <person name="Lara F."/>
            <person name="Le T.-K."/>
            <person name="Lee S.L."/>
            <person name="Legall F.H."/>
            <person name="Lemon S.J."/>
            <person name="Lewis L.R."/>
            <person name="Li B."/>
            <person name="Liu Y."/>
            <person name="Liu Y.-S."/>
            <person name="Lopez J."/>
            <person name="Lozado R.J."/>
            <person name="Lu J."/>
            <person name="Madu R.C."/>
            <person name="Maheshwari M."/>
            <person name="Maheshwari R."/>
            <person name="Malloy K."/>
            <person name="Martinez E."/>
            <person name="Mathew T."/>
            <person name="Mercado I.C."/>
            <person name="Mercado C."/>
            <person name="Meyer B."/>
            <person name="Montgomery K."/>
            <person name="Morgan M.B."/>
            <person name="Munidasa M."/>
            <person name="Nazareth L.V."/>
            <person name="Nelson J."/>
            <person name="Ng B.M."/>
            <person name="Nguyen N.B."/>
            <person name="Nguyen P.Q."/>
            <person name="Nguyen T."/>
            <person name="Obregon M."/>
            <person name="Okwuonu G.O."/>
            <person name="Onwere C.G."/>
            <person name="Orozco G."/>
            <person name="Parra A."/>
            <person name="Patel S."/>
            <person name="Patil S."/>
            <person name="Perez A."/>
            <person name="Perez Y."/>
            <person name="Pham C."/>
            <person name="Primus E.L."/>
            <person name="Pu L.-L."/>
            <person name="Puazo M."/>
            <person name="Qin X."/>
            <person name="Quiroz J.B."/>
            <person name="Reese J."/>
            <person name="Richards S."/>
            <person name="Rives C.M."/>
            <person name="Robberts R."/>
            <person name="Ruiz S.J."/>
            <person name="Ruiz M.J."/>
            <person name="Santibanez J."/>
            <person name="Schneider B.W."/>
            <person name="Sisson I."/>
            <person name="Smith M."/>
            <person name="Sodergren E."/>
            <person name="Song X.-Z."/>
            <person name="Song B.B."/>
            <person name="Summersgill H."/>
            <person name="Thelus R."/>
            <person name="Thornton R.D."/>
            <person name="Trejos Z.Y."/>
            <person name="Usmani K."/>
            <person name="Vattathil S."/>
            <person name="Villasana D."/>
            <person name="Walker D.L."/>
            <person name="Wang S."/>
            <person name="Wang K."/>
            <person name="White C.S."/>
            <person name="Williams A.C."/>
            <person name="Williamson J."/>
            <person name="Wilson K."/>
            <person name="Woghiren I.O."/>
            <person name="Woodworth J.R."/>
            <person name="Worley K.C."/>
            <person name="Wright R.A."/>
            <person name="Wu W."/>
            <person name="Young L."/>
            <person name="Zhang L."/>
            <person name="Zhang J."/>
            <person name="Zhu Y."/>
            <person name="Muzny D.M."/>
            <person name="Weinstock G."/>
            <person name="Gibbs R.A."/>
        </authorList>
    </citation>
    <scope>NUCLEOTIDE SEQUENCE [LARGE SCALE GENOMIC DNA]</scope>
    <source>
        <strain evidence="3">LSR1</strain>
    </source>
</reference>
<name>A0A8R2A8P0_ACYPI</name>
<dbReference type="GeneID" id="100575824"/>
<evidence type="ECO:0000259" key="1">
    <source>
        <dbReference type="Pfam" id="PF06466"/>
    </source>
</evidence>
<sequence>MGGLLCCISFWRNQRQDHNYRQSPPDDKLVMHRWTLNDLLFVHVKSRRLILQNRDMGYLQAIIAKFSTCKCPGCKCQGGIFTGIKRDNFGWINSICTRSGCKHRLSDHIQHLREASFKEFTVLMKLIFDIYNTDITLYNLSKKPKSERNILLKGIFESVFDVLDASVLLDPFTLPNIDTIYGSPPFEKTNIEQVLLNFCMHIFNDNGTLKFEDALKVTKFVLKYFDTWMWNIPQELLKCDPREYSKSYDYYYCRFLLHCCLPRCVHSISLRYRPTKIFGQDVLKYTLKAFRIQLQVWCCKKSIMWNELTTSFCLDYFPKYMDLLEKEVFNDESPIWDMDYEHGDLKRETIFLEY</sequence>
<keyword evidence="3" id="KW-1185">Reference proteome</keyword>
<dbReference type="KEGG" id="api:100575824"/>
<dbReference type="GO" id="GO:0004402">
    <property type="term" value="F:histone acetyltransferase activity"/>
    <property type="evidence" value="ECO:0007669"/>
    <property type="project" value="InterPro"/>
</dbReference>
<dbReference type="GO" id="GO:0006355">
    <property type="term" value="P:regulation of DNA-templated transcription"/>
    <property type="evidence" value="ECO:0007669"/>
    <property type="project" value="InterPro"/>
</dbReference>
<evidence type="ECO:0000313" key="2">
    <source>
        <dbReference type="EnsemblMetazoa" id="XP_003244523.1"/>
    </source>
</evidence>